<dbReference type="EMBL" id="CASHTH010001713">
    <property type="protein sequence ID" value="CAI8018894.1"/>
    <property type="molecule type" value="Genomic_DNA"/>
</dbReference>
<dbReference type="GO" id="GO:0004749">
    <property type="term" value="F:ribose phosphate diphosphokinase activity"/>
    <property type="evidence" value="ECO:0007669"/>
    <property type="project" value="TreeGrafter"/>
</dbReference>
<evidence type="ECO:0000313" key="2">
    <source>
        <dbReference type="EMBL" id="CAI8018894.1"/>
    </source>
</evidence>
<sequence>MESRPKRKRRRTMGGLHLRPSATPTATSLIPGALQVVKEKPPMTVVGDVHGKIALMIDDVIDDLDHLMAAAKCLKERGAYRVCVVATHGIFTKAATELLEHSDIDEVLVTNTIMHDIDEKRCSKIRTIDISMLLAEAIRRIYYGESMSQLFRNELFM</sequence>
<dbReference type="InterPro" id="IPR005946">
    <property type="entry name" value="Rib-P_diPkinase"/>
</dbReference>
<dbReference type="CDD" id="cd06223">
    <property type="entry name" value="PRTases_typeI"/>
    <property type="match status" value="1"/>
</dbReference>
<dbReference type="PANTHER" id="PTHR10210:SF53">
    <property type="entry name" value="GH23275P"/>
    <property type="match status" value="1"/>
</dbReference>
<dbReference type="GO" id="GO:0005524">
    <property type="term" value="F:ATP binding"/>
    <property type="evidence" value="ECO:0007669"/>
    <property type="project" value="TreeGrafter"/>
</dbReference>
<evidence type="ECO:0000256" key="1">
    <source>
        <dbReference type="ARBA" id="ARBA00006478"/>
    </source>
</evidence>
<gene>
    <name evidence="2" type="ORF">GBAR_LOCUS11410</name>
</gene>
<dbReference type="GO" id="GO:0006015">
    <property type="term" value="P:5-phosphoribose 1-diphosphate biosynthetic process"/>
    <property type="evidence" value="ECO:0007669"/>
    <property type="project" value="TreeGrafter"/>
</dbReference>
<protein>
    <submittedName>
        <fullName evidence="2">Phosphoribosyl pyrophosphate synthase-associated protein 1</fullName>
    </submittedName>
</protein>
<dbReference type="GO" id="GO:0006164">
    <property type="term" value="P:purine nucleotide biosynthetic process"/>
    <property type="evidence" value="ECO:0007669"/>
    <property type="project" value="TreeGrafter"/>
</dbReference>
<dbReference type="InterPro" id="IPR000836">
    <property type="entry name" value="PRTase_dom"/>
</dbReference>
<comment type="caution">
    <text evidence="2">The sequence shown here is derived from an EMBL/GenBank/DDBJ whole genome shotgun (WGS) entry which is preliminary data.</text>
</comment>
<dbReference type="Pfam" id="PF14572">
    <property type="entry name" value="Pribosyl_synth"/>
    <property type="match status" value="1"/>
</dbReference>
<accession>A0AA35WFU5</accession>
<dbReference type="GO" id="GO:0000287">
    <property type="term" value="F:magnesium ion binding"/>
    <property type="evidence" value="ECO:0007669"/>
    <property type="project" value="InterPro"/>
</dbReference>
<dbReference type="SUPFAM" id="SSF53271">
    <property type="entry name" value="PRTase-like"/>
    <property type="match status" value="1"/>
</dbReference>
<keyword evidence="3" id="KW-1185">Reference proteome</keyword>
<dbReference type="Gene3D" id="3.40.50.2020">
    <property type="match status" value="2"/>
</dbReference>
<proteinExistence type="inferred from homology"/>
<dbReference type="Proteomes" id="UP001174909">
    <property type="component" value="Unassembled WGS sequence"/>
</dbReference>
<organism evidence="2 3">
    <name type="scientific">Geodia barretti</name>
    <name type="common">Barrett's horny sponge</name>
    <dbReference type="NCBI Taxonomy" id="519541"/>
    <lineage>
        <taxon>Eukaryota</taxon>
        <taxon>Metazoa</taxon>
        <taxon>Porifera</taxon>
        <taxon>Demospongiae</taxon>
        <taxon>Heteroscleromorpha</taxon>
        <taxon>Tetractinellida</taxon>
        <taxon>Astrophorina</taxon>
        <taxon>Geodiidae</taxon>
        <taxon>Geodia</taxon>
    </lineage>
</organism>
<name>A0AA35WFU5_GEOBA</name>
<comment type="similarity">
    <text evidence="1">Belongs to the ribose-phosphate pyrophosphokinase family.</text>
</comment>
<reference evidence="2" key="1">
    <citation type="submission" date="2023-03" db="EMBL/GenBank/DDBJ databases">
        <authorList>
            <person name="Steffen K."/>
            <person name="Cardenas P."/>
        </authorList>
    </citation>
    <scope>NUCLEOTIDE SEQUENCE</scope>
</reference>
<dbReference type="InterPro" id="IPR029057">
    <property type="entry name" value="PRTase-like"/>
</dbReference>
<dbReference type="GO" id="GO:0002189">
    <property type="term" value="C:ribose phosphate diphosphokinase complex"/>
    <property type="evidence" value="ECO:0007669"/>
    <property type="project" value="TreeGrafter"/>
</dbReference>
<dbReference type="AlphaFoldDB" id="A0AA35WFU5"/>
<dbReference type="PANTHER" id="PTHR10210">
    <property type="entry name" value="RIBOSE-PHOSPHATE DIPHOSPHOKINASE FAMILY MEMBER"/>
    <property type="match status" value="1"/>
</dbReference>
<dbReference type="GO" id="GO:0005737">
    <property type="term" value="C:cytoplasm"/>
    <property type="evidence" value="ECO:0007669"/>
    <property type="project" value="TreeGrafter"/>
</dbReference>
<evidence type="ECO:0000313" key="3">
    <source>
        <dbReference type="Proteomes" id="UP001174909"/>
    </source>
</evidence>